<reference evidence="2 3" key="1">
    <citation type="submission" date="2019-05" db="EMBL/GenBank/DDBJ databases">
        <title>Another draft genome of Portunus trituberculatus and its Hox gene families provides insights of decapod evolution.</title>
        <authorList>
            <person name="Jeong J.-H."/>
            <person name="Song I."/>
            <person name="Kim S."/>
            <person name="Choi T."/>
            <person name="Kim D."/>
            <person name="Ryu S."/>
            <person name="Kim W."/>
        </authorList>
    </citation>
    <scope>NUCLEOTIDE SEQUENCE [LARGE SCALE GENOMIC DNA]</scope>
    <source>
        <tissue evidence="2">Muscle</tissue>
    </source>
</reference>
<gene>
    <name evidence="2" type="ORF">E2C01_069190</name>
</gene>
<evidence type="ECO:0000313" key="2">
    <source>
        <dbReference type="EMBL" id="MPC74813.1"/>
    </source>
</evidence>
<dbReference type="Proteomes" id="UP000324222">
    <property type="component" value="Unassembled WGS sequence"/>
</dbReference>
<dbReference type="AlphaFoldDB" id="A0A5B7HXX0"/>
<sequence>MCLPQQSVPRRRSHSSGGSSSGSSSGAIVGSPSLAPYQMISGLPNPAPAQMPPSTLPHIAPAPAPPPAVAQVPASLMVQAPVLASVQANGSSSTPALLAHLLTSVTSVAQPMVSTSRHKTEGDGIKTTSLVIPGLITGCGSPTTSCITSNNTVYTLSSDMCSVKPVATASLIMPPITLSAVTPSNLKTQTYSQVCVLSAYCKLTCGTAKHVTLSGTGKLR</sequence>
<protein>
    <submittedName>
        <fullName evidence="2">Uncharacterized protein</fullName>
    </submittedName>
</protein>
<feature type="region of interest" description="Disordered" evidence="1">
    <location>
        <begin position="1"/>
        <end position="62"/>
    </location>
</feature>
<keyword evidence="3" id="KW-1185">Reference proteome</keyword>
<organism evidence="2 3">
    <name type="scientific">Portunus trituberculatus</name>
    <name type="common">Swimming crab</name>
    <name type="synonym">Neptunus trituberculatus</name>
    <dbReference type="NCBI Taxonomy" id="210409"/>
    <lineage>
        <taxon>Eukaryota</taxon>
        <taxon>Metazoa</taxon>
        <taxon>Ecdysozoa</taxon>
        <taxon>Arthropoda</taxon>
        <taxon>Crustacea</taxon>
        <taxon>Multicrustacea</taxon>
        <taxon>Malacostraca</taxon>
        <taxon>Eumalacostraca</taxon>
        <taxon>Eucarida</taxon>
        <taxon>Decapoda</taxon>
        <taxon>Pleocyemata</taxon>
        <taxon>Brachyura</taxon>
        <taxon>Eubrachyura</taxon>
        <taxon>Portunoidea</taxon>
        <taxon>Portunidae</taxon>
        <taxon>Portuninae</taxon>
        <taxon>Portunus</taxon>
    </lineage>
</organism>
<comment type="caution">
    <text evidence="2">The sequence shown here is derived from an EMBL/GenBank/DDBJ whole genome shotgun (WGS) entry which is preliminary data.</text>
</comment>
<feature type="compositionally biased region" description="Pro residues" evidence="1">
    <location>
        <begin position="45"/>
        <end position="62"/>
    </location>
</feature>
<evidence type="ECO:0000313" key="3">
    <source>
        <dbReference type="Proteomes" id="UP000324222"/>
    </source>
</evidence>
<dbReference type="OrthoDB" id="6022628at2759"/>
<accession>A0A5B7HXX0</accession>
<proteinExistence type="predicted"/>
<evidence type="ECO:0000256" key="1">
    <source>
        <dbReference type="SAM" id="MobiDB-lite"/>
    </source>
</evidence>
<name>A0A5B7HXX0_PORTR</name>
<dbReference type="EMBL" id="VSRR010039768">
    <property type="protein sequence ID" value="MPC74813.1"/>
    <property type="molecule type" value="Genomic_DNA"/>
</dbReference>
<feature type="compositionally biased region" description="Low complexity" evidence="1">
    <location>
        <begin position="15"/>
        <end position="33"/>
    </location>
</feature>